<evidence type="ECO:0000313" key="17">
    <source>
        <dbReference type="EMBL" id="BAM83222.1"/>
    </source>
</evidence>
<dbReference type="InterPro" id="IPR006068">
    <property type="entry name" value="ATPase_P-typ_cation-transptr_C"/>
</dbReference>
<dbReference type="PANTHER" id="PTHR42861">
    <property type="entry name" value="CALCIUM-TRANSPORTING ATPASE"/>
    <property type="match status" value="1"/>
</dbReference>
<dbReference type="GO" id="GO:0005524">
    <property type="term" value="F:ATP binding"/>
    <property type="evidence" value="ECO:0007669"/>
    <property type="project" value="UniProtKB-KW"/>
</dbReference>
<dbReference type="Pfam" id="PF13246">
    <property type="entry name" value="Cation_ATPase"/>
    <property type="match status" value="1"/>
</dbReference>
<dbReference type="InterPro" id="IPR059000">
    <property type="entry name" value="ATPase_P-type_domA"/>
</dbReference>
<organism evidence="17 18">
    <name type="scientific">Cyanidioschyzon merolae (strain NIES-3377 / 10D)</name>
    <name type="common">Unicellular red alga</name>
    <dbReference type="NCBI Taxonomy" id="280699"/>
    <lineage>
        <taxon>Eukaryota</taxon>
        <taxon>Rhodophyta</taxon>
        <taxon>Bangiophyceae</taxon>
        <taxon>Cyanidiales</taxon>
        <taxon>Cyanidiaceae</taxon>
        <taxon>Cyanidioschyzon</taxon>
    </lineage>
</organism>
<dbReference type="FunFam" id="3.40.1110.10:FF:000003">
    <property type="entry name" value="Calcium-transporting ATPase"/>
    <property type="match status" value="1"/>
</dbReference>
<dbReference type="HOGENOM" id="CLU_002360_3_2_1"/>
<feature type="domain" description="Cation-transporting P-type ATPase N-terminal" evidence="16">
    <location>
        <begin position="3"/>
        <end position="77"/>
    </location>
</feature>
<dbReference type="EMBL" id="AP006502">
    <property type="protein sequence ID" value="BAM83222.1"/>
    <property type="molecule type" value="Genomic_DNA"/>
</dbReference>
<dbReference type="SUPFAM" id="SSF81665">
    <property type="entry name" value="Calcium ATPase, transmembrane domain M"/>
    <property type="match status" value="1"/>
</dbReference>
<evidence type="ECO:0000256" key="13">
    <source>
        <dbReference type="ARBA" id="ARBA00023136"/>
    </source>
</evidence>
<reference evidence="17 18" key="2">
    <citation type="journal article" date="2007" name="BMC Biol.">
        <title>A 100%-complete sequence reveals unusually simple genomic features in the hot-spring red alga Cyanidioschyzon merolae.</title>
        <authorList>
            <person name="Nozaki H."/>
            <person name="Takano H."/>
            <person name="Misumi O."/>
            <person name="Terasawa K."/>
            <person name="Matsuzaki M."/>
            <person name="Maruyama S."/>
            <person name="Nishida K."/>
            <person name="Yagisawa F."/>
            <person name="Yoshida Y."/>
            <person name="Fujiwara T."/>
            <person name="Takio S."/>
            <person name="Tamura K."/>
            <person name="Chung S.J."/>
            <person name="Nakamura S."/>
            <person name="Kuroiwa H."/>
            <person name="Tanaka K."/>
            <person name="Sato N."/>
            <person name="Kuroiwa T."/>
        </authorList>
    </citation>
    <scope>NUCLEOTIDE SEQUENCE [LARGE SCALE GENOMIC DNA]</scope>
    <source>
        <strain evidence="17 18">10D</strain>
    </source>
</reference>
<dbReference type="InterPro" id="IPR001757">
    <property type="entry name" value="P_typ_ATPase"/>
</dbReference>
<dbReference type="InterPro" id="IPR023298">
    <property type="entry name" value="ATPase_P-typ_TM_dom_sf"/>
</dbReference>
<dbReference type="Pfam" id="PF00122">
    <property type="entry name" value="E1-E2_ATPase"/>
    <property type="match status" value="1"/>
</dbReference>
<evidence type="ECO:0000256" key="1">
    <source>
        <dbReference type="ARBA" id="ARBA00004141"/>
    </source>
</evidence>
<dbReference type="EC" id="7.2.2.10" evidence="15"/>
<evidence type="ECO:0000313" key="18">
    <source>
        <dbReference type="Proteomes" id="UP000007014"/>
    </source>
</evidence>
<dbReference type="Pfam" id="PF08282">
    <property type="entry name" value="Hydrolase_3"/>
    <property type="match status" value="1"/>
</dbReference>
<keyword evidence="6 15" id="KW-0547">Nucleotide-binding</keyword>
<reference evidence="17 18" key="1">
    <citation type="journal article" date="2004" name="Nature">
        <title>Genome sequence of the ultrasmall unicellular red alga Cyanidioschyzon merolae 10D.</title>
        <authorList>
            <person name="Matsuzaki M."/>
            <person name="Misumi O."/>
            <person name="Shin-i T."/>
            <person name="Maruyama S."/>
            <person name="Takahara M."/>
            <person name="Miyagishima S."/>
            <person name="Mori T."/>
            <person name="Nishida K."/>
            <person name="Yagisawa F."/>
            <person name="Nishida K."/>
            <person name="Yoshida Y."/>
            <person name="Nishimura Y."/>
            <person name="Nakao S."/>
            <person name="Kobayashi T."/>
            <person name="Momoyama Y."/>
            <person name="Higashiyama T."/>
            <person name="Minoda A."/>
            <person name="Sano M."/>
            <person name="Nomoto H."/>
            <person name="Oishi K."/>
            <person name="Hayashi H."/>
            <person name="Ohta F."/>
            <person name="Nishizaka S."/>
            <person name="Haga S."/>
            <person name="Miura S."/>
            <person name="Morishita T."/>
            <person name="Kabeya Y."/>
            <person name="Terasawa K."/>
            <person name="Suzuki Y."/>
            <person name="Ishii Y."/>
            <person name="Asakawa S."/>
            <person name="Takano H."/>
            <person name="Ohta N."/>
            <person name="Kuroiwa H."/>
            <person name="Tanaka K."/>
            <person name="Shimizu N."/>
            <person name="Sugano S."/>
            <person name="Sato N."/>
            <person name="Nozaki H."/>
            <person name="Ogasawara N."/>
            <person name="Kohara Y."/>
            <person name="Kuroiwa T."/>
        </authorList>
    </citation>
    <scope>NUCLEOTIDE SEQUENCE [LARGE SCALE GENOMIC DNA]</scope>
    <source>
        <strain evidence="17 18">10D</strain>
    </source>
</reference>
<dbReference type="InterPro" id="IPR036412">
    <property type="entry name" value="HAD-like_sf"/>
</dbReference>
<keyword evidence="8 15" id="KW-0067">ATP-binding</keyword>
<keyword evidence="12 15" id="KW-0406">Ion transport</keyword>
<dbReference type="SFLD" id="SFLDS00003">
    <property type="entry name" value="Haloacid_Dehalogenase"/>
    <property type="match status" value="1"/>
</dbReference>
<dbReference type="InterPro" id="IPR004014">
    <property type="entry name" value="ATPase_P-typ_cation-transptr_N"/>
</dbReference>
<evidence type="ECO:0000256" key="8">
    <source>
        <dbReference type="ARBA" id="ARBA00022840"/>
    </source>
</evidence>
<feature type="transmembrane region" description="Helical" evidence="15">
    <location>
        <begin position="61"/>
        <end position="78"/>
    </location>
</feature>
<keyword evidence="3" id="KW-0597">Phosphoprotein</keyword>
<dbReference type="PROSITE" id="PS00154">
    <property type="entry name" value="ATPASE_E1_E2"/>
    <property type="match status" value="1"/>
</dbReference>
<dbReference type="GO" id="GO:0016020">
    <property type="term" value="C:membrane"/>
    <property type="evidence" value="ECO:0007669"/>
    <property type="project" value="UniProtKB-SubCell"/>
</dbReference>
<evidence type="ECO:0000259" key="16">
    <source>
        <dbReference type="SMART" id="SM00831"/>
    </source>
</evidence>
<dbReference type="PRINTS" id="PR00121">
    <property type="entry name" value="NAKATPASE"/>
</dbReference>
<feature type="transmembrane region" description="Helical" evidence="15">
    <location>
        <begin position="968"/>
        <end position="988"/>
    </location>
</feature>
<dbReference type="OMA" id="PVCSIVF"/>
<keyword evidence="9" id="KW-0460">Magnesium</keyword>
<sequence>MEDAFCRTAEEVLEAFQVRKDYGLTEEQVALYAQRYGRNVTAREESAPLWQLVVKQFQDQLVLILLGAAGISFILALFEDDEDRVTAFFEPLVIVLILAANATVGVIQETNAEKAIEALREYEPDDATVLRCGELRRVRSEELVPGDIIEVSVGMRVPADCRIIELASTVLYADQSVLTGESISVSKSPEAITDTQCMIQDKTCLLFAGCTIVRGKARCVVTQVGERTEIGKVRRNIAETKAVMTPLKRRLDEFGSLLSKIILLICVLVWLINIRNFWNPEHGGFLRGAVYYFKIAVALAVAAIPEGLPAVVTTCLALGTKRMARKNAIVRSLPSVETLGCTSVICSDKTGTITTNRMCVTRVLLVSDVLPAGDGKLLDLEVTGHGDFSPFGNVVYNGSVLESPLKSLPPLAELSIAATFCNDASITFNMKGRQYDKIGEGTEAALITLVEKLRTPDEHYNAEISHMPLVQRATATRAYWNRLFERVATLEFTRDRKSMSVFCRRLSDESLHMFVKGAPERILENSDYVCIGNGMRIPITPVLRRQLLDAVASLSSGVHALRTLAIATRDHPPALETVDMRDTQSFARYESNLTFIGLVGMIDPPREEVRAAIETCALAGIRVIVITGDNKATAEAICRQVGIFDDYEDLSGKSYTGREFELLPEDARRQVVRRARLFARVEPLCKQRIVTLLQERGEVVAVTGDGVNDAPALKAADIGISMGTGTAVAKGAADMVLGDDNFATIVAAVEEGRAIYENMRQFIRYLISSNIGEVWCVFLTAVLHTPEALAPVQLLWVNLVTDGLPATALSFNRPAKNIMQQPPRPSNEHIVNGWLLFRYLVIGTYVGVATIAGLIWWYMFYAGGPQLSWSELRLHRQCQSGNDLGTGLAISCDIFRSRHPSTVSLSILVTIEMLNALNSLAENESITIVGPWTNPFLVLAICLSLALHAIILYVPFFNRVFATAPLDFQEWVAVLWLSLPVVWLDEGLKYFSRLQKRRQTIKKMR</sequence>
<dbReference type="GeneID" id="16997976"/>
<comment type="catalytic activity">
    <reaction evidence="15">
        <text>Ca(2+)(in) + ATP + H2O = Ca(2+)(out) + ADP + phosphate + H(+)</text>
        <dbReference type="Rhea" id="RHEA:18105"/>
        <dbReference type="ChEBI" id="CHEBI:15377"/>
        <dbReference type="ChEBI" id="CHEBI:15378"/>
        <dbReference type="ChEBI" id="CHEBI:29108"/>
        <dbReference type="ChEBI" id="CHEBI:30616"/>
        <dbReference type="ChEBI" id="CHEBI:43474"/>
        <dbReference type="ChEBI" id="CHEBI:456216"/>
        <dbReference type="EC" id="7.2.2.10"/>
    </reaction>
</comment>
<comment type="similarity">
    <text evidence="14 15">Belongs to the cation transport ATPase (P-type) (TC 3.A.3) family.</text>
</comment>
<dbReference type="Gene3D" id="1.20.1110.10">
    <property type="entry name" value="Calcium-transporting ATPase, transmembrane domain"/>
    <property type="match status" value="1"/>
</dbReference>
<dbReference type="SFLD" id="SFLDF00027">
    <property type="entry name" value="p-type_atpase"/>
    <property type="match status" value="1"/>
</dbReference>
<dbReference type="STRING" id="280699.M1VI70"/>
<feature type="transmembrane region" description="Helical" evidence="15">
    <location>
        <begin position="254"/>
        <end position="272"/>
    </location>
</feature>
<evidence type="ECO:0000256" key="11">
    <source>
        <dbReference type="ARBA" id="ARBA00022989"/>
    </source>
</evidence>
<protein>
    <recommendedName>
        <fullName evidence="15">Calcium-transporting ATPase</fullName>
        <ecNumber evidence="15">7.2.2.10</ecNumber>
    </recommendedName>
</protein>
<evidence type="ECO:0000256" key="3">
    <source>
        <dbReference type="ARBA" id="ARBA00022553"/>
    </source>
</evidence>
<comment type="caution">
    <text evidence="15">Lacks conserved residue(s) required for the propagation of feature annotation.</text>
</comment>
<dbReference type="OrthoDB" id="3352408at2759"/>
<keyword evidence="18" id="KW-1185">Reference proteome</keyword>
<dbReference type="eggNOG" id="KOG0202">
    <property type="taxonomic scope" value="Eukaryota"/>
</dbReference>
<dbReference type="Pfam" id="PF00689">
    <property type="entry name" value="Cation_ATPase_C"/>
    <property type="match status" value="1"/>
</dbReference>
<dbReference type="GO" id="GO:0016887">
    <property type="term" value="F:ATP hydrolysis activity"/>
    <property type="evidence" value="ECO:0007669"/>
    <property type="project" value="InterPro"/>
</dbReference>
<dbReference type="FunFam" id="1.20.1110.10:FF:000065">
    <property type="entry name" value="Sarcoplasmic/endoplasmic reticulum calcium ATPase 1"/>
    <property type="match status" value="1"/>
</dbReference>
<evidence type="ECO:0000256" key="6">
    <source>
        <dbReference type="ARBA" id="ARBA00022741"/>
    </source>
</evidence>
<dbReference type="RefSeq" id="XP_005539258.1">
    <property type="nucleotide sequence ID" value="XM_005539201.1"/>
</dbReference>
<dbReference type="InterPro" id="IPR023299">
    <property type="entry name" value="ATPase_P-typ_cyto_dom_N"/>
</dbReference>
<dbReference type="PRINTS" id="PR00119">
    <property type="entry name" value="CATATPASE"/>
</dbReference>
<proteinExistence type="inferred from homology"/>
<accession>M1VI70</accession>
<keyword evidence="2 15" id="KW-0813">Transport</keyword>
<dbReference type="GO" id="GO:0005388">
    <property type="term" value="F:P-type calcium transporter activity"/>
    <property type="evidence" value="ECO:0007669"/>
    <property type="project" value="UniProtKB-EC"/>
</dbReference>
<dbReference type="InterPro" id="IPR008250">
    <property type="entry name" value="ATPase_P-typ_transduc_dom_A_sf"/>
</dbReference>
<comment type="function">
    <text evidence="15">Catalyzes the hydrolysis of ATP coupled with the transport of calcium.</text>
</comment>
<dbReference type="SUPFAM" id="SSF56784">
    <property type="entry name" value="HAD-like"/>
    <property type="match status" value="1"/>
</dbReference>
<evidence type="ECO:0000256" key="9">
    <source>
        <dbReference type="ARBA" id="ARBA00022842"/>
    </source>
</evidence>
<dbReference type="SUPFAM" id="SSF81660">
    <property type="entry name" value="Metal cation-transporting ATPase, ATP-binding domain N"/>
    <property type="match status" value="1"/>
</dbReference>
<evidence type="ECO:0000256" key="7">
    <source>
        <dbReference type="ARBA" id="ARBA00022837"/>
    </source>
</evidence>
<dbReference type="Gramene" id="CMT241CT">
    <property type="protein sequence ID" value="CMT241CT"/>
    <property type="gene ID" value="CMT241C"/>
</dbReference>
<dbReference type="Proteomes" id="UP000007014">
    <property type="component" value="Chromosome 20"/>
</dbReference>
<dbReference type="SMART" id="SM00831">
    <property type="entry name" value="Cation_ATPase_N"/>
    <property type="match status" value="1"/>
</dbReference>
<dbReference type="FunFam" id="2.70.150.10:FF:000014">
    <property type="entry name" value="Calcium-transporting ATPase, putative"/>
    <property type="match status" value="1"/>
</dbReference>
<evidence type="ECO:0000256" key="10">
    <source>
        <dbReference type="ARBA" id="ARBA00022967"/>
    </source>
</evidence>
<keyword evidence="4 15" id="KW-0109">Calcium transport</keyword>
<dbReference type="Gene3D" id="3.40.1110.10">
    <property type="entry name" value="Calcium-transporting ATPase, cytoplasmic domain N"/>
    <property type="match status" value="1"/>
</dbReference>
<keyword evidence="7 15" id="KW-0106">Calcium</keyword>
<feature type="transmembrane region" description="Helical" evidence="15">
    <location>
        <begin position="292"/>
        <end position="318"/>
    </location>
</feature>
<dbReference type="KEGG" id="cme:CYME_CMT241C"/>
<dbReference type="NCBIfam" id="TIGR01494">
    <property type="entry name" value="ATPase_P-type"/>
    <property type="match status" value="2"/>
</dbReference>
<keyword evidence="11 15" id="KW-1133">Transmembrane helix</keyword>
<dbReference type="InterPro" id="IPR044492">
    <property type="entry name" value="P_typ_ATPase_HD_dom"/>
</dbReference>
<evidence type="ECO:0000256" key="2">
    <source>
        <dbReference type="ARBA" id="ARBA00022448"/>
    </source>
</evidence>
<feature type="transmembrane region" description="Helical" evidence="15">
    <location>
        <begin position="836"/>
        <end position="859"/>
    </location>
</feature>
<dbReference type="AlphaFoldDB" id="M1VI70"/>
<keyword evidence="10" id="KW-1278">Translocase</keyword>
<feature type="transmembrane region" description="Helical" evidence="15">
    <location>
        <begin position="84"/>
        <end position="107"/>
    </location>
</feature>
<feature type="transmembrane region" description="Helical" evidence="15">
    <location>
        <begin position="762"/>
        <end position="783"/>
    </location>
</feature>
<evidence type="ECO:0000256" key="5">
    <source>
        <dbReference type="ARBA" id="ARBA00022692"/>
    </source>
</evidence>
<comment type="subcellular location">
    <subcellularLocation>
        <location evidence="1 15">Membrane</location>
        <topology evidence="1 15">Multi-pass membrane protein</topology>
    </subcellularLocation>
</comment>
<dbReference type="SUPFAM" id="SSF81653">
    <property type="entry name" value="Calcium ATPase, transduction domain A"/>
    <property type="match status" value="1"/>
</dbReference>
<dbReference type="SFLD" id="SFLDG00002">
    <property type="entry name" value="C1.7:_P-type_atpase_like"/>
    <property type="match status" value="1"/>
</dbReference>
<evidence type="ECO:0000256" key="15">
    <source>
        <dbReference type="RuleBase" id="RU361146"/>
    </source>
</evidence>
<evidence type="ECO:0000256" key="14">
    <source>
        <dbReference type="ARBA" id="ARBA00038148"/>
    </source>
</evidence>
<keyword evidence="13 15" id="KW-0472">Membrane</keyword>
<dbReference type="Gene3D" id="2.70.150.10">
    <property type="entry name" value="Calcium-transporting ATPase, cytoplasmic transduction domain A"/>
    <property type="match status" value="1"/>
</dbReference>
<dbReference type="NCBIfam" id="TIGR01116">
    <property type="entry name" value="ATPase-IIA1_Ca"/>
    <property type="match status" value="1"/>
</dbReference>
<dbReference type="Gene3D" id="3.40.50.1000">
    <property type="entry name" value="HAD superfamily/HAD-like"/>
    <property type="match status" value="1"/>
</dbReference>
<dbReference type="InterPro" id="IPR023214">
    <property type="entry name" value="HAD_sf"/>
</dbReference>
<evidence type="ECO:0000256" key="12">
    <source>
        <dbReference type="ARBA" id="ARBA00023065"/>
    </source>
</evidence>
<dbReference type="FunFam" id="1.20.1110.10:FF:000037">
    <property type="entry name" value="Calcium-transporting ATPase, putative"/>
    <property type="match status" value="1"/>
</dbReference>
<evidence type="ECO:0000256" key="4">
    <source>
        <dbReference type="ARBA" id="ARBA00022568"/>
    </source>
</evidence>
<dbReference type="InterPro" id="IPR018303">
    <property type="entry name" value="ATPase_P-typ_P_site"/>
</dbReference>
<gene>
    <name evidence="17" type="ORF">CYME_CMT241C</name>
</gene>
<keyword evidence="5 15" id="KW-0812">Transmembrane</keyword>
<dbReference type="Pfam" id="PF00690">
    <property type="entry name" value="Cation_ATPase_N"/>
    <property type="match status" value="1"/>
</dbReference>
<name>M1VI70_CYAM1</name>
<dbReference type="InterPro" id="IPR005782">
    <property type="entry name" value="P-type_ATPase_IIA"/>
</dbReference>
<dbReference type="FunFam" id="3.40.50.1000:FF:000083">
    <property type="entry name" value="Sodium/potassium-transporting ATPase subunit alpha"/>
    <property type="match status" value="1"/>
</dbReference>
<feature type="transmembrane region" description="Helical" evidence="15">
    <location>
        <begin position="933"/>
        <end position="956"/>
    </location>
</feature>